<feature type="compositionally biased region" description="Basic and acidic residues" evidence="1">
    <location>
        <begin position="295"/>
        <end position="314"/>
    </location>
</feature>
<organism evidence="2 3">
    <name type="scientific">Chloropicon primus</name>
    <dbReference type="NCBI Taxonomy" id="1764295"/>
    <lineage>
        <taxon>Eukaryota</taxon>
        <taxon>Viridiplantae</taxon>
        <taxon>Chlorophyta</taxon>
        <taxon>Chloropicophyceae</taxon>
        <taxon>Chloropicales</taxon>
        <taxon>Chloropicaceae</taxon>
        <taxon>Chloropicon</taxon>
    </lineage>
</organism>
<feature type="region of interest" description="Disordered" evidence="1">
    <location>
        <begin position="213"/>
        <end position="314"/>
    </location>
</feature>
<feature type="compositionally biased region" description="Polar residues" evidence="1">
    <location>
        <begin position="284"/>
        <end position="294"/>
    </location>
</feature>
<feature type="compositionally biased region" description="Acidic residues" evidence="1">
    <location>
        <begin position="636"/>
        <end position="646"/>
    </location>
</feature>
<proteinExistence type="predicted"/>
<evidence type="ECO:0000313" key="3">
    <source>
        <dbReference type="Proteomes" id="UP000316726"/>
    </source>
</evidence>
<feature type="compositionally biased region" description="Basic and acidic residues" evidence="1">
    <location>
        <begin position="614"/>
        <end position="631"/>
    </location>
</feature>
<dbReference type="PANTHER" id="PTHR31182">
    <property type="entry name" value="C2 NT-TYPE DOMAIN-CONTAINING PROTEIN"/>
    <property type="match status" value="1"/>
</dbReference>
<evidence type="ECO:0008006" key="4">
    <source>
        <dbReference type="Google" id="ProtNLM"/>
    </source>
</evidence>
<feature type="compositionally biased region" description="Low complexity" evidence="1">
    <location>
        <begin position="234"/>
        <end position="243"/>
    </location>
</feature>
<feature type="region of interest" description="Disordered" evidence="1">
    <location>
        <begin position="611"/>
        <end position="653"/>
    </location>
</feature>
<protein>
    <recommendedName>
        <fullName evidence="4">C2 NT-type domain-containing protein</fullName>
    </recommendedName>
</protein>
<evidence type="ECO:0000256" key="1">
    <source>
        <dbReference type="SAM" id="MobiDB-lite"/>
    </source>
</evidence>
<sequence length="676" mass="75083">MEMEEDNNNNNNTGERRGWEGASTSSSCLFDVSITVHSLKRLERKQKEPSRDITEQSLYWTRVKWLGSPSRFRAPFLSSTRKKAKEESAHLFDDDDGNVRWEHKFKTSGVNLQRPLKKYPWEVQLAVFESQPRCVDSQKIGQVILNMASYASRLTEHKLVLPIGGGLSSGELSVTLVVENSTECQNPQSRSGELSNYFGWTKTKQLLSSLTSSYGLGKGRESDSEGGDAPSDPENPQQQQQEEVGVEETEREAPQGSEPEKASGQNGDKGHKRKPSRSLFARLQQDNSSNSSEMNRARELDSSPEQHRGVEATDTKAQNIPVRKRTKSNPDMMPINSPGQLAAIQMVREFQEGHNPIKTIKKLDGLWEHVKINDLVVDICFANIDQCSEGVDGHAACSTLAVAIASWMKNGRSPVPDKEGELDHLIREGSKVWRQIFESGQNDVNERFPDMHLDLETAASTWVEEKGEPIVFDTSKSFVGFLTPNEAYTSQSLRESMEGFLTFDGILEQAMNSTSETHDNIYIVAWNDHFFVLRICSPDLIFLVDTLGVRLYDGCSKAFIVRFETTTEAEGALGSEATTPCTAGEKCQAFFQSVLAVETLDEVVSNMSALEIGAQREEGEGDRAEDERSEGGEGGDGAEDVGEDLLDPFSSSNGGMGGWEWEFLLSKLQLELQHVA</sequence>
<dbReference type="Proteomes" id="UP000316726">
    <property type="component" value="Chromosome 2"/>
</dbReference>
<dbReference type="EMBL" id="CP031035">
    <property type="protein sequence ID" value="QDZ19104.1"/>
    <property type="molecule type" value="Genomic_DNA"/>
</dbReference>
<dbReference type="STRING" id="1764295.A0A5B8MFX8"/>
<keyword evidence="3" id="KW-1185">Reference proteome</keyword>
<reference evidence="2 3" key="1">
    <citation type="submission" date="2018-07" db="EMBL/GenBank/DDBJ databases">
        <title>The complete nuclear genome of the prasinophyte Chloropicon primus (CCMP1205).</title>
        <authorList>
            <person name="Pombert J.-F."/>
            <person name="Otis C."/>
            <person name="Turmel M."/>
            <person name="Lemieux C."/>
        </authorList>
    </citation>
    <scope>NUCLEOTIDE SEQUENCE [LARGE SCALE GENOMIC DNA]</scope>
    <source>
        <strain evidence="2 3">CCMP1205</strain>
    </source>
</reference>
<dbReference type="OrthoDB" id="733571at2759"/>
<dbReference type="AlphaFoldDB" id="A0A5B8MFX8"/>
<gene>
    <name evidence="2" type="ORF">A3770_02p16220</name>
</gene>
<dbReference type="PANTHER" id="PTHR31182:SF15">
    <property type="entry name" value="F26K24.5 PROTEIN"/>
    <property type="match status" value="1"/>
</dbReference>
<name>A0A5B8MFX8_9CHLO</name>
<feature type="region of interest" description="Disordered" evidence="1">
    <location>
        <begin position="1"/>
        <end position="23"/>
    </location>
</feature>
<accession>A0A5B8MFX8</accession>
<evidence type="ECO:0000313" key="2">
    <source>
        <dbReference type="EMBL" id="QDZ19104.1"/>
    </source>
</evidence>